<proteinExistence type="predicted"/>
<sequence>MSQNYTPHILSINCDFLVCSRFRPKRAWFVHASSPRELELQRGGLLDLFLDHIQ</sequence>
<evidence type="ECO:0000313" key="1">
    <source>
        <dbReference type="EMBL" id="MBX40383.1"/>
    </source>
</evidence>
<dbReference type="EMBL" id="GGEC01059899">
    <property type="protein sequence ID" value="MBX40383.1"/>
    <property type="molecule type" value="Transcribed_RNA"/>
</dbReference>
<name>A0A2P2ND28_RHIMU</name>
<reference evidence="1" key="1">
    <citation type="submission" date="2018-02" db="EMBL/GenBank/DDBJ databases">
        <title>Rhizophora mucronata_Transcriptome.</title>
        <authorList>
            <person name="Meera S.P."/>
            <person name="Sreeshan A."/>
            <person name="Augustine A."/>
        </authorList>
    </citation>
    <scope>NUCLEOTIDE SEQUENCE</scope>
    <source>
        <tissue evidence="1">Leaf</tissue>
    </source>
</reference>
<organism evidence="1">
    <name type="scientific">Rhizophora mucronata</name>
    <name type="common">Asiatic mangrove</name>
    <dbReference type="NCBI Taxonomy" id="61149"/>
    <lineage>
        <taxon>Eukaryota</taxon>
        <taxon>Viridiplantae</taxon>
        <taxon>Streptophyta</taxon>
        <taxon>Embryophyta</taxon>
        <taxon>Tracheophyta</taxon>
        <taxon>Spermatophyta</taxon>
        <taxon>Magnoliopsida</taxon>
        <taxon>eudicotyledons</taxon>
        <taxon>Gunneridae</taxon>
        <taxon>Pentapetalae</taxon>
        <taxon>rosids</taxon>
        <taxon>fabids</taxon>
        <taxon>Malpighiales</taxon>
        <taxon>Rhizophoraceae</taxon>
        <taxon>Rhizophora</taxon>
    </lineage>
</organism>
<accession>A0A2P2ND28</accession>
<protein>
    <submittedName>
        <fullName evidence="1">Uncharacterized protein</fullName>
    </submittedName>
</protein>
<dbReference type="AlphaFoldDB" id="A0A2P2ND28"/>